<proteinExistence type="predicted"/>
<reference evidence="4" key="1">
    <citation type="journal article" date="2019" name="Int. J. Syst. Evol. Microbiol.">
        <title>The Global Catalogue of Microorganisms (GCM) 10K type strain sequencing project: providing services to taxonomists for standard genome sequencing and annotation.</title>
        <authorList>
            <consortium name="The Broad Institute Genomics Platform"/>
            <consortium name="The Broad Institute Genome Sequencing Center for Infectious Disease"/>
            <person name="Wu L."/>
            <person name="Ma J."/>
        </authorList>
    </citation>
    <scope>NUCLEOTIDE SEQUENCE [LARGE SCALE GENOMIC DNA]</scope>
    <source>
        <strain evidence="4">JCM 18306</strain>
    </source>
</reference>
<keyword evidence="4" id="KW-1185">Reference proteome</keyword>
<gene>
    <name evidence="3" type="ORF">GCM10023323_37720</name>
</gene>
<dbReference type="Proteomes" id="UP001499878">
    <property type="component" value="Unassembled WGS sequence"/>
</dbReference>
<dbReference type="EMBL" id="BAABJR010000009">
    <property type="protein sequence ID" value="GAA5210373.1"/>
    <property type="molecule type" value="Genomic_DNA"/>
</dbReference>
<feature type="compositionally biased region" description="Acidic residues" evidence="1">
    <location>
        <begin position="112"/>
        <end position="124"/>
    </location>
</feature>
<keyword evidence="2" id="KW-0732">Signal</keyword>
<dbReference type="RefSeq" id="WP_345631865.1">
    <property type="nucleotide sequence ID" value="NZ_BAABJR010000009.1"/>
</dbReference>
<protein>
    <recommendedName>
        <fullName evidence="5">Secreted protein</fullName>
    </recommendedName>
</protein>
<evidence type="ECO:0008006" key="5">
    <source>
        <dbReference type="Google" id="ProtNLM"/>
    </source>
</evidence>
<evidence type="ECO:0000313" key="3">
    <source>
        <dbReference type="EMBL" id="GAA5210373.1"/>
    </source>
</evidence>
<feature type="chain" id="PRO_5045749326" description="Secreted protein" evidence="2">
    <location>
        <begin position="28"/>
        <end position="268"/>
    </location>
</feature>
<sequence>MRRTARALSAAVLAGAALGVPAWPVWADPGVPQPPAGTGAPAAEVSPAGVTPGGTVTVSVSCASTGGSAPATLDATSPAFDEGTVALRKVEGDDGATSGTAYRGTARIAAAEDFETDPEAEGSEDAWTVDGACPEESGGEGDPWSATMTVPEEEGGAVAPPCPEPTHAGQHGEQCGGTKPVCPETTAPHGETVERGTSCTTKPPCPEPAAQGKSCGGATAEHGVRAGAGGSFTDSMPALVAGGALIAGAFGAAAHRLRLRLRGGAEHR</sequence>
<feature type="signal peptide" evidence="2">
    <location>
        <begin position="1"/>
        <end position="27"/>
    </location>
</feature>
<evidence type="ECO:0000256" key="1">
    <source>
        <dbReference type="SAM" id="MobiDB-lite"/>
    </source>
</evidence>
<name>A0ABP9T784_9ACTN</name>
<accession>A0ABP9T784</accession>
<organism evidence="3 4">
    <name type="scientific">Streptomyces thinghirensis</name>
    <dbReference type="NCBI Taxonomy" id="551547"/>
    <lineage>
        <taxon>Bacteria</taxon>
        <taxon>Bacillati</taxon>
        <taxon>Actinomycetota</taxon>
        <taxon>Actinomycetes</taxon>
        <taxon>Kitasatosporales</taxon>
        <taxon>Streptomycetaceae</taxon>
        <taxon>Streptomyces</taxon>
    </lineage>
</organism>
<feature type="region of interest" description="Disordered" evidence="1">
    <location>
        <begin position="112"/>
        <end position="176"/>
    </location>
</feature>
<evidence type="ECO:0000313" key="4">
    <source>
        <dbReference type="Proteomes" id="UP001499878"/>
    </source>
</evidence>
<evidence type="ECO:0000256" key="2">
    <source>
        <dbReference type="SAM" id="SignalP"/>
    </source>
</evidence>
<comment type="caution">
    <text evidence="3">The sequence shown here is derived from an EMBL/GenBank/DDBJ whole genome shotgun (WGS) entry which is preliminary data.</text>
</comment>